<evidence type="ECO:0000313" key="5">
    <source>
        <dbReference type="Proteomes" id="UP000562464"/>
    </source>
</evidence>
<accession>A0A841C6A7</accession>
<dbReference type="PANTHER" id="PTHR21343">
    <property type="entry name" value="DETHIOBIOTIN SYNTHETASE"/>
    <property type="match status" value="1"/>
</dbReference>
<dbReference type="Pfam" id="PF07685">
    <property type="entry name" value="GATase_3"/>
    <property type="match status" value="1"/>
</dbReference>
<keyword evidence="2" id="KW-0133">Cell shape</keyword>
<dbReference type="EMBL" id="JACHHV010000009">
    <property type="protein sequence ID" value="MBB5887874.1"/>
    <property type="molecule type" value="Genomic_DNA"/>
</dbReference>
<keyword evidence="5" id="KW-1185">Reference proteome</keyword>
<evidence type="ECO:0000313" key="4">
    <source>
        <dbReference type="EMBL" id="MBB5887874.1"/>
    </source>
</evidence>
<comment type="pathway">
    <text evidence="2">Cell wall biogenesis; peptidoglycan biosynthesis.</text>
</comment>
<dbReference type="RefSeq" id="WP_183539432.1">
    <property type="nucleotide sequence ID" value="NZ_JACHHV010000009.1"/>
</dbReference>
<keyword evidence="2" id="KW-0378">Hydrolase</keyword>
<keyword evidence="2" id="KW-0436">Ligase</keyword>
<name>A0A841C6A7_9LACT</name>
<dbReference type="EC" id="3.5.1.2" evidence="2"/>
<gene>
    <name evidence="2" type="primary">gatD</name>
    <name evidence="4" type="ORF">HNQ37_000753</name>
</gene>
<evidence type="ECO:0000256" key="2">
    <source>
        <dbReference type="HAMAP-Rule" id="MF_02213"/>
    </source>
</evidence>
<dbReference type="GO" id="GO:0009236">
    <property type="term" value="P:cobalamin biosynthetic process"/>
    <property type="evidence" value="ECO:0007669"/>
    <property type="project" value="InterPro"/>
</dbReference>
<dbReference type="InterPro" id="IPR033949">
    <property type="entry name" value="CobQ_GATase1"/>
</dbReference>
<keyword evidence="2" id="KW-0961">Cell wall biogenesis/degradation</keyword>
<dbReference type="InterPro" id="IPR011698">
    <property type="entry name" value="GATase_3"/>
</dbReference>
<dbReference type="GO" id="GO:0071555">
    <property type="term" value="P:cell wall organization"/>
    <property type="evidence" value="ECO:0007669"/>
    <property type="project" value="UniProtKB-KW"/>
</dbReference>
<dbReference type="GO" id="GO:0009252">
    <property type="term" value="P:peptidoglycan biosynthetic process"/>
    <property type="evidence" value="ECO:0007669"/>
    <property type="project" value="UniProtKB-UniRule"/>
</dbReference>
<proteinExistence type="inferred from homology"/>
<dbReference type="InterPro" id="IPR043702">
    <property type="entry name" value="Lipid_II_synth_GatD"/>
</dbReference>
<comment type="caution">
    <text evidence="4">The sequence shown here is derived from an EMBL/GenBank/DDBJ whole genome shotgun (WGS) entry which is preliminary data.</text>
</comment>
<dbReference type="GO" id="GO:0140282">
    <property type="term" value="F:carbon-nitrogen ligase activity on lipid II"/>
    <property type="evidence" value="ECO:0007669"/>
    <property type="project" value="UniProtKB-UniRule"/>
</dbReference>
<comment type="subunit">
    <text evidence="2">Forms a heterodimer with MurT.</text>
</comment>
<dbReference type="HAMAP" id="MF_02213">
    <property type="entry name" value="Lipid_II_synth_GatD"/>
    <property type="match status" value="1"/>
</dbReference>
<dbReference type="CDD" id="cd01750">
    <property type="entry name" value="GATase1_CobQ"/>
    <property type="match status" value="1"/>
</dbReference>
<feature type="active site" evidence="2">
    <location>
        <position position="207"/>
    </location>
</feature>
<dbReference type="NCBIfam" id="NF045636">
    <property type="entry name" value="isoglutsynth_GatD"/>
    <property type="match status" value="1"/>
</dbReference>
<dbReference type="EC" id="6.3.5.13" evidence="2"/>
<reference evidence="4 5" key="1">
    <citation type="submission" date="2020-08" db="EMBL/GenBank/DDBJ databases">
        <title>Genomic Encyclopedia of Type Strains, Phase IV (KMG-IV): sequencing the most valuable type-strain genomes for metagenomic binning, comparative biology and taxonomic classification.</title>
        <authorList>
            <person name="Goeker M."/>
        </authorList>
    </citation>
    <scope>NUCLEOTIDE SEQUENCE [LARGE SCALE GENOMIC DNA]</scope>
    <source>
        <strain evidence="4 5">DSM 14925</strain>
    </source>
</reference>
<feature type="active site" description="Nucleophile" evidence="2">
    <location>
        <position position="108"/>
    </location>
</feature>
<dbReference type="InterPro" id="IPR029062">
    <property type="entry name" value="Class_I_gatase-like"/>
</dbReference>
<evidence type="ECO:0000256" key="1">
    <source>
        <dbReference type="ARBA" id="ARBA00022962"/>
    </source>
</evidence>
<dbReference type="Proteomes" id="UP000562464">
    <property type="component" value="Unassembled WGS sequence"/>
</dbReference>
<evidence type="ECO:0000259" key="3">
    <source>
        <dbReference type="Pfam" id="PF07685"/>
    </source>
</evidence>
<dbReference type="UniPathway" id="UPA00219"/>
<dbReference type="InterPro" id="IPR054859">
    <property type="entry name" value="isoglutsynth_GatD"/>
</dbReference>
<dbReference type="PROSITE" id="PS51274">
    <property type="entry name" value="GATASE_COBBQ"/>
    <property type="match status" value="1"/>
</dbReference>
<organism evidence="4 5">
    <name type="scientific">Lactovum miscens</name>
    <dbReference type="NCBI Taxonomy" id="190387"/>
    <lineage>
        <taxon>Bacteria</taxon>
        <taxon>Bacillati</taxon>
        <taxon>Bacillota</taxon>
        <taxon>Bacilli</taxon>
        <taxon>Lactobacillales</taxon>
        <taxon>Streptococcaceae</taxon>
        <taxon>Lactovum</taxon>
    </lineage>
</organism>
<keyword evidence="2" id="KW-0573">Peptidoglycan synthesis</keyword>
<dbReference type="AlphaFoldDB" id="A0A841C6A7"/>
<dbReference type="GO" id="GO:0004359">
    <property type="term" value="F:glutaminase activity"/>
    <property type="evidence" value="ECO:0007669"/>
    <property type="project" value="UniProtKB-UniRule"/>
</dbReference>
<feature type="binding site" evidence="2">
    <location>
        <position position="143"/>
    </location>
    <ligand>
        <name>substrate</name>
    </ligand>
</feature>
<comment type="catalytic activity">
    <reaction evidence="2">
        <text>L-glutamine + H2O = L-glutamate + NH4(+)</text>
        <dbReference type="Rhea" id="RHEA:15889"/>
        <dbReference type="ChEBI" id="CHEBI:15377"/>
        <dbReference type="ChEBI" id="CHEBI:28938"/>
        <dbReference type="ChEBI" id="CHEBI:29985"/>
        <dbReference type="ChEBI" id="CHEBI:58359"/>
        <dbReference type="EC" id="3.5.1.2"/>
    </reaction>
</comment>
<feature type="domain" description="CobB/CobQ-like glutamine amidotransferase" evidence="3">
    <location>
        <begin position="19"/>
        <end position="214"/>
    </location>
</feature>
<dbReference type="PANTHER" id="PTHR21343:SF9">
    <property type="entry name" value="LIPID II ISOGLUTAMINYL SYNTHASE (GLUTAMINE-HYDROLYZING) SUBUNIT GATD"/>
    <property type="match status" value="1"/>
</dbReference>
<dbReference type="Gene3D" id="3.40.50.880">
    <property type="match status" value="1"/>
</dbReference>
<comment type="catalytic activity">
    <reaction evidence="2">
        <text>beta-D-GlcNAc-(1-&gt;4)-Mur2Ac(oyl-L-Ala-gamma-D-Glu-L-Lys-D-Ala-D-Ala)-di-trans,octa-cis-undecaprenyl diphosphate + L-glutamine + ATP + H2O = beta-D-GlcNAc-(1-&gt;4)-Mur2Ac(oyl-L-Ala-D-isoglutaminyl-L-Lys-D-Ala-D-Ala)-di-trans,octa-cis-undecaprenyl diphosphate + L-glutamate + ADP + phosphate + H(+)</text>
        <dbReference type="Rhea" id="RHEA:57928"/>
        <dbReference type="ChEBI" id="CHEBI:15377"/>
        <dbReference type="ChEBI" id="CHEBI:15378"/>
        <dbReference type="ChEBI" id="CHEBI:29985"/>
        <dbReference type="ChEBI" id="CHEBI:30616"/>
        <dbReference type="ChEBI" id="CHEBI:43474"/>
        <dbReference type="ChEBI" id="CHEBI:58359"/>
        <dbReference type="ChEBI" id="CHEBI:60033"/>
        <dbReference type="ChEBI" id="CHEBI:62233"/>
        <dbReference type="ChEBI" id="CHEBI:456216"/>
        <dbReference type="EC" id="6.3.5.13"/>
    </reaction>
</comment>
<comment type="similarity">
    <text evidence="2">Belongs to the CobB/CobQ family. GatD subfamily.</text>
</comment>
<protein>
    <recommendedName>
        <fullName evidence="2">Lipid II isoglutaminyl synthase (glutamine-hydrolyzing) subunit GatD</fullName>
        <ecNumber evidence="2">6.3.5.13</ecNumber>
    </recommendedName>
    <alternativeName>
        <fullName evidence="2">Lipid II isoglutaminyl synthase glutaminase subunit</fullName>
        <ecNumber evidence="2">3.5.1.2</ecNumber>
    </alternativeName>
</protein>
<dbReference type="SUPFAM" id="SSF52317">
    <property type="entry name" value="Class I glutamine amidotransferase-like"/>
    <property type="match status" value="1"/>
</dbReference>
<sequence>MTYTSIQTLNSEKYTYQIRVAHLYGDLMNTYGDNGNILLLKYIAEKLGAATTFKIVSLGDNFKKNDYDLVFWGGGQDFEQEVIAEDLYRISSELKAYIEAEKPLLSICGGYQMLGEYYINASGKKILGTGVLPHYTKNLGNNRFIGDIETHNEEFNETYYGFENHSGITYLAGEEKPLGLVIYGGGNNPDDHSEGLHYKNTYGTYFHGPILSRNPRLAYRLIKTAILQKYPNAEISEFNSLFKNLESEQIKDYKRKVEKHES</sequence>
<comment type="function">
    <text evidence="2">The lipid II isoglutaminyl synthase complex catalyzes the formation of alpha-D-isoglutamine in the cell wall lipid II stem peptide. The GatD subunit catalyzes the hydrolysis of glutamine to glutamate and ammonia. The resulting ammonia molecule is channeled to the active site of MurT.</text>
</comment>
<dbReference type="GO" id="GO:0008360">
    <property type="term" value="P:regulation of cell shape"/>
    <property type="evidence" value="ECO:0007669"/>
    <property type="project" value="UniProtKB-KW"/>
</dbReference>
<keyword evidence="1 2" id="KW-0315">Glutamine amidotransferase</keyword>